<feature type="transmembrane region" description="Helical" evidence="1">
    <location>
        <begin position="216"/>
        <end position="234"/>
    </location>
</feature>
<accession>A0ABY1QHQ9</accession>
<feature type="transmembrane region" description="Helical" evidence="1">
    <location>
        <begin position="249"/>
        <end position="267"/>
    </location>
</feature>
<gene>
    <name evidence="3" type="ORF">SAMN06295970_115107</name>
</gene>
<feature type="transmembrane region" description="Helical" evidence="1">
    <location>
        <begin position="187"/>
        <end position="209"/>
    </location>
</feature>
<evidence type="ECO:0000313" key="4">
    <source>
        <dbReference type="Proteomes" id="UP001158049"/>
    </source>
</evidence>
<keyword evidence="1" id="KW-1133">Transmembrane helix</keyword>
<dbReference type="RefSeq" id="WP_283443722.1">
    <property type="nucleotide sequence ID" value="NZ_FXUL01000015.1"/>
</dbReference>
<name>A0ABY1QHQ9_9BURK</name>
<dbReference type="InterPro" id="IPR002656">
    <property type="entry name" value="Acyl_transf_3_dom"/>
</dbReference>
<dbReference type="EMBL" id="FXUL01000015">
    <property type="protein sequence ID" value="SMP69931.1"/>
    <property type="molecule type" value="Genomic_DNA"/>
</dbReference>
<dbReference type="InterPro" id="IPR050879">
    <property type="entry name" value="Acyltransferase_3"/>
</dbReference>
<feature type="transmembrane region" description="Helical" evidence="1">
    <location>
        <begin position="315"/>
        <end position="335"/>
    </location>
</feature>
<feature type="transmembrane region" description="Helical" evidence="1">
    <location>
        <begin position="162"/>
        <end position="181"/>
    </location>
</feature>
<dbReference type="Pfam" id="PF01757">
    <property type="entry name" value="Acyl_transf_3"/>
    <property type="match status" value="1"/>
</dbReference>
<feature type="domain" description="Acyltransferase 3" evidence="2">
    <location>
        <begin position="16"/>
        <end position="332"/>
    </location>
</feature>
<evidence type="ECO:0000256" key="1">
    <source>
        <dbReference type="SAM" id="Phobius"/>
    </source>
</evidence>
<evidence type="ECO:0000313" key="3">
    <source>
        <dbReference type="EMBL" id="SMP69931.1"/>
    </source>
</evidence>
<feature type="transmembrane region" description="Helical" evidence="1">
    <location>
        <begin position="12"/>
        <end position="32"/>
    </location>
</feature>
<protein>
    <submittedName>
        <fullName evidence="3">Peptidoglycan/LPS O-acetylase OafA/YrhL, contains acyltransferase and SGNH-hydrolase domains</fullName>
    </submittedName>
</protein>
<comment type="caution">
    <text evidence="3">The sequence shown here is derived from an EMBL/GenBank/DDBJ whole genome shotgun (WGS) entry which is preliminary data.</text>
</comment>
<keyword evidence="3" id="KW-0808">Transferase</keyword>
<dbReference type="Proteomes" id="UP001158049">
    <property type="component" value="Unassembled WGS sequence"/>
</dbReference>
<sequence length="363" mass="39779">MNRHTDSSAGARKLSSIEAARGIAAIMVVFYHTARHLNLNFGVLPWHGVSKFGHAGVDFFFVLSGFIIFFVHSKDVGNPSRLWVYFERRFTRIYPLFWVSLAISLGLTCLSSTVTLPSVGTILQHATLLPFGGDVGVAWTLEHEILFYLIFAAAMIHRRTGIAVFALWLCFVLASWVYGQAYESSPLLARLASTYSLEFFFGMLAAYLVIILPTGLIYTSLTIGIGAFGGFALAEDLGLFDGYASSARVAYGISSMLIVIGIAGANLNGRLAAPRFLAHLGTASYSIYLLHLAAVGIIYKLLTVAALQKALPLNLLYPLLVAAAIASCIMISRLVEYPLMHWIRRLISDRIRGRKAQIQPVPE</sequence>
<keyword evidence="3" id="KW-0012">Acyltransferase</keyword>
<keyword evidence="1" id="KW-0812">Transmembrane</keyword>
<feature type="transmembrane region" description="Helical" evidence="1">
    <location>
        <begin position="93"/>
        <end position="116"/>
    </location>
</feature>
<feature type="transmembrane region" description="Helical" evidence="1">
    <location>
        <begin position="136"/>
        <end position="155"/>
    </location>
</feature>
<keyword evidence="4" id="KW-1185">Reference proteome</keyword>
<keyword evidence="1" id="KW-0472">Membrane</keyword>
<dbReference type="PANTHER" id="PTHR23028:SF131">
    <property type="entry name" value="BLR2367 PROTEIN"/>
    <property type="match status" value="1"/>
</dbReference>
<organism evidence="3 4">
    <name type="scientific">Noviherbaspirillum suwonense</name>
    <dbReference type="NCBI Taxonomy" id="1224511"/>
    <lineage>
        <taxon>Bacteria</taxon>
        <taxon>Pseudomonadati</taxon>
        <taxon>Pseudomonadota</taxon>
        <taxon>Betaproteobacteria</taxon>
        <taxon>Burkholderiales</taxon>
        <taxon>Oxalobacteraceae</taxon>
        <taxon>Noviherbaspirillum</taxon>
    </lineage>
</organism>
<reference evidence="3 4" key="1">
    <citation type="submission" date="2017-05" db="EMBL/GenBank/DDBJ databases">
        <authorList>
            <person name="Varghese N."/>
            <person name="Submissions S."/>
        </authorList>
    </citation>
    <scope>NUCLEOTIDE SEQUENCE [LARGE SCALE GENOMIC DNA]</scope>
    <source>
        <strain evidence="3 4">DSM 26001</strain>
    </source>
</reference>
<dbReference type="GO" id="GO:0016746">
    <property type="term" value="F:acyltransferase activity"/>
    <property type="evidence" value="ECO:0007669"/>
    <property type="project" value="UniProtKB-KW"/>
</dbReference>
<proteinExistence type="predicted"/>
<evidence type="ECO:0000259" key="2">
    <source>
        <dbReference type="Pfam" id="PF01757"/>
    </source>
</evidence>
<dbReference type="PANTHER" id="PTHR23028">
    <property type="entry name" value="ACETYLTRANSFERASE"/>
    <property type="match status" value="1"/>
</dbReference>
<feature type="transmembrane region" description="Helical" evidence="1">
    <location>
        <begin position="52"/>
        <end position="72"/>
    </location>
</feature>